<accession>A0A931YD44</accession>
<comment type="caution">
    <text evidence="2">The sequence shown here is derived from an EMBL/GenBank/DDBJ whole genome shotgun (WGS) entry which is preliminary data.</text>
</comment>
<dbReference type="Proteomes" id="UP000709672">
    <property type="component" value="Unassembled WGS sequence"/>
</dbReference>
<dbReference type="InterPro" id="IPR048846">
    <property type="entry name" value="PaaX-like_central"/>
</dbReference>
<dbReference type="AlphaFoldDB" id="A0A931YD44"/>
<evidence type="ECO:0000313" key="3">
    <source>
        <dbReference type="Proteomes" id="UP000709672"/>
    </source>
</evidence>
<dbReference type="SUPFAM" id="SSF143430">
    <property type="entry name" value="TTP0101/SSO1404-like"/>
    <property type="match status" value="1"/>
</dbReference>
<evidence type="ECO:0000259" key="1">
    <source>
        <dbReference type="Pfam" id="PF20803"/>
    </source>
</evidence>
<feature type="domain" description="Transcriptional repressor PaaX-like central Cas2-like" evidence="1">
    <location>
        <begin position="102"/>
        <end position="173"/>
    </location>
</feature>
<proteinExistence type="predicted"/>
<organism evidence="2 3">
    <name type="scientific">Candidatus Sungiibacteriota bacterium</name>
    <dbReference type="NCBI Taxonomy" id="2750080"/>
    <lineage>
        <taxon>Bacteria</taxon>
        <taxon>Candidatus Sungiibacteriota</taxon>
    </lineage>
</organism>
<evidence type="ECO:0000313" key="2">
    <source>
        <dbReference type="EMBL" id="MBI2465696.1"/>
    </source>
</evidence>
<dbReference type="EMBL" id="JACPHQ010000005">
    <property type="protein sequence ID" value="MBI2465696.1"/>
    <property type="molecule type" value="Genomic_DNA"/>
</dbReference>
<name>A0A931YD44_9BACT</name>
<sequence>MNDKAKNFSRFVLEKISEVGELSLEGLFPRNRVEGKMWRRILGLPNGYEFSRPNFSAVLARLRQQGLIAKRSDRRWASWVLTPRGKEKINVGLNFKKVIKPDGIPRLVMYDIPEMERRKRDLIRDELTGCGYSQLQRSVWIGYSPLPEDFLKSLKDLRLQGKVHIVSVDKKGTIDLF</sequence>
<reference evidence="2" key="1">
    <citation type="submission" date="2020-07" db="EMBL/GenBank/DDBJ databases">
        <title>Huge and variable diversity of episymbiotic CPR bacteria and DPANN archaea in groundwater ecosystems.</title>
        <authorList>
            <person name="He C.Y."/>
            <person name="Keren R."/>
            <person name="Whittaker M."/>
            <person name="Farag I.F."/>
            <person name="Doudna J."/>
            <person name="Cate J.H.D."/>
            <person name="Banfield J.F."/>
        </authorList>
    </citation>
    <scope>NUCLEOTIDE SEQUENCE</scope>
    <source>
        <strain evidence="2">NC_groundwater_418_Ag_B-0.1um_45_10</strain>
    </source>
</reference>
<dbReference type="Pfam" id="PF20803">
    <property type="entry name" value="PaaX_M"/>
    <property type="match status" value="1"/>
</dbReference>
<protein>
    <recommendedName>
        <fullName evidence="1">Transcriptional repressor PaaX-like central Cas2-like domain-containing protein</fullName>
    </recommendedName>
</protein>
<dbReference type="SUPFAM" id="SSF46785">
    <property type="entry name" value="Winged helix' DNA-binding domain"/>
    <property type="match status" value="1"/>
</dbReference>
<gene>
    <name evidence="2" type="ORF">HYV66_00470</name>
</gene>
<dbReference type="InterPro" id="IPR036390">
    <property type="entry name" value="WH_DNA-bd_sf"/>
</dbReference>